<evidence type="ECO:0000313" key="8">
    <source>
        <dbReference type="EMBL" id="GLK00582.1"/>
    </source>
</evidence>
<keyword evidence="2 6" id="KW-0812">Transmembrane</keyword>
<keyword evidence="4 6" id="KW-0472">Membrane</keyword>
<feature type="transmembrane region" description="Helical" evidence="6">
    <location>
        <begin position="187"/>
        <end position="204"/>
    </location>
</feature>
<sequence>MTALLSRGLAWLLDDYRASHGLAIMRIVFGGMTVLILALYAPYLSYTFGEGAAWSGPLSTTSSVNDYPWPLPFPFDRADSDPVLYAKTALLAAVAVAYTLGWRMRIVSPLFVYLWLGFSTLNPVVTNSGHYQTFRIMLIFLLFADLSRRWSLDARRRARRGEDAPVSPALRIRGLQLWPLPRWAPHLFNNTAVMLIAFQVFAIYISSALWKLQGSTWVVGVAVYYPLRLDELTLVPWLNELVWQMTPVVYLASWASVYLQLLFPLLLLNRWTRIIALIGITGMHAGIGVLLALPFFSLVMIASDMIFIRESSWVKVQEWLGARWRRLTRRAAPDAGDAPPNVGDAPPDAADATTRAPGAPPRERVPAEA</sequence>
<dbReference type="EMBL" id="BSET01000001">
    <property type="protein sequence ID" value="GLK00582.1"/>
    <property type="molecule type" value="Genomic_DNA"/>
</dbReference>
<evidence type="ECO:0000256" key="6">
    <source>
        <dbReference type="SAM" id="Phobius"/>
    </source>
</evidence>
<dbReference type="SMART" id="SM00752">
    <property type="entry name" value="HTTM"/>
    <property type="match status" value="1"/>
</dbReference>
<comment type="caution">
    <text evidence="8">The sequence shown here is derived from an EMBL/GenBank/DDBJ whole genome shotgun (WGS) entry which is preliminary data.</text>
</comment>
<keyword evidence="9" id="KW-1185">Reference proteome</keyword>
<dbReference type="RefSeq" id="WP_204938293.1">
    <property type="nucleotide sequence ID" value="NZ_BAAAUM010000001.1"/>
</dbReference>
<evidence type="ECO:0000259" key="7">
    <source>
        <dbReference type="SMART" id="SM00752"/>
    </source>
</evidence>
<dbReference type="InterPro" id="IPR011020">
    <property type="entry name" value="HTTM-like"/>
</dbReference>
<feature type="compositionally biased region" description="Low complexity" evidence="5">
    <location>
        <begin position="333"/>
        <end position="357"/>
    </location>
</feature>
<evidence type="ECO:0000256" key="1">
    <source>
        <dbReference type="ARBA" id="ARBA00004127"/>
    </source>
</evidence>
<proteinExistence type="predicted"/>
<accession>A0A9W6HPL1</accession>
<organism evidence="8 9">
    <name type="scientific">Microbacterium keratanolyticum</name>
    <dbReference type="NCBI Taxonomy" id="67574"/>
    <lineage>
        <taxon>Bacteria</taxon>
        <taxon>Bacillati</taxon>
        <taxon>Actinomycetota</taxon>
        <taxon>Actinomycetes</taxon>
        <taxon>Micrococcales</taxon>
        <taxon>Microbacteriaceae</taxon>
        <taxon>Microbacterium</taxon>
    </lineage>
</organism>
<dbReference type="AlphaFoldDB" id="A0A9W6HPL1"/>
<evidence type="ECO:0000256" key="5">
    <source>
        <dbReference type="SAM" id="MobiDB-lite"/>
    </source>
</evidence>
<feature type="transmembrane region" description="Helical" evidence="6">
    <location>
        <begin position="274"/>
        <end position="302"/>
    </location>
</feature>
<feature type="transmembrane region" description="Helical" evidence="6">
    <location>
        <begin position="248"/>
        <end position="268"/>
    </location>
</feature>
<protein>
    <submittedName>
        <fullName evidence="8">HTTM domain-containing protein</fullName>
    </submittedName>
</protein>
<reference evidence="8" key="2">
    <citation type="submission" date="2023-01" db="EMBL/GenBank/DDBJ databases">
        <authorList>
            <person name="Sun Q."/>
            <person name="Evtushenko L."/>
        </authorList>
    </citation>
    <scope>NUCLEOTIDE SEQUENCE</scope>
    <source>
        <strain evidence="8">VKM Ac-1958</strain>
    </source>
</reference>
<keyword evidence="3 6" id="KW-1133">Transmembrane helix</keyword>
<feature type="transmembrane region" description="Helical" evidence="6">
    <location>
        <begin position="107"/>
        <end position="125"/>
    </location>
</feature>
<feature type="transmembrane region" description="Helical" evidence="6">
    <location>
        <begin position="21"/>
        <end position="41"/>
    </location>
</feature>
<evidence type="ECO:0000256" key="4">
    <source>
        <dbReference type="ARBA" id="ARBA00023136"/>
    </source>
</evidence>
<comment type="subcellular location">
    <subcellularLocation>
        <location evidence="1">Endomembrane system</location>
        <topology evidence="1">Multi-pass membrane protein</topology>
    </subcellularLocation>
</comment>
<evidence type="ECO:0000256" key="2">
    <source>
        <dbReference type="ARBA" id="ARBA00022692"/>
    </source>
</evidence>
<evidence type="ECO:0000313" key="9">
    <source>
        <dbReference type="Proteomes" id="UP001142325"/>
    </source>
</evidence>
<dbReference type="InterPro" id="IPR052964">
    <property type="entry name" value="Sporulation_signal_mat"/>
</dbReference>
<feature type="transmembrane region" description="Helical" evidence="6">
    <location>
        <begin position="83"/>
        <end position="100"/>
    </location>
</feature>
<reference evidence="8" key="1">
    <citation type="journal article" date="2014" name="Int. J. Syst. Evol. Microbiol.">
        <title>Complete genome sequence of Corynebacterium casei LMG S-19264T (=DSM 44701T), isolated from a smear-ripened cheese.</title>
        <authorList>
            <consortium name="US DOE Joint Genome Institute (JGI-PGF)"/>
            <person name="Walter F."/>
            <person name="Albersmeier A."/>
            <person name="Kalinowski J."/>
            <person name="Ruckert C."/>
        </authorList>
    </citation>
    <scope>NUCLEOTIDE SEQUENCE</scope>
    <source>
        <strain evidence="8">VKM Ac-1958</strain>
    </source>
</reference>
<dbReference type="Proteomes" id="UP001142325">
    <property type="component" value="Unassembled WGS sequence"/>
</dbReference>
<dbReference type="Pfam" id="PF05090">
    <property type="entry name" value="HTTM"/>
    <property type="match status" value="1"/>
</dbReference>
<gene>
    <name evidence="8" type="ORF">GCM10017596_02970</name>
</gene>
<dbReference type="GO" id="GO:0012505">
    <property type="term" value="C:endomembrane system"/>
    <property type="evidence" value="ECO:0007669"/>
    <property type="project" value="UniProtKB-SubCell"/>
</dbReference>
<evidence type="ECO:0000256" key="3">
    <source>
        <dbReference type="ARBA" id="ARBA00022989"/>
    </source>
</evidence>
<feature type="transmembrane region" description="Helical" evidence="6">
    <location>
        <begin position="131"/>
        <end position="150"/>
    </location>
</feature>
<dbReference type="InterPro" id="IPR053934">
    <property type="entry name" value="HTTM_dom"/>
</dbReference>
<dbReference type="PANTHER" id="PTHR39535">
    <property type="entry name" value="SPORULATION-DELAYING PROTEIN SDPB"/>
    <property type="match status" value="1"/>
</dbReference>
<feature type="domain" description="HTTM-like" evidence="7">
    <location>
        <begin position="16"/>
        <end position="312"/>
    </location>
</feature>
<feature type="region of interest" description="Disordered" evidence="5">
    <location>
        <begin position="331"/>
        <end position="369"/>
    </location>
</feature>
<name>A0A9W6HPL1_9MICO</name>
<dbReference type="PANTHER" id="PTHR39535:SF2">
    <property type="entry name" value="HTTM DOMAIN-CONTAINING PROTEIN"/>
    <property type="match status" value="1"/>
</dbReference>